<dbReference type="Pfam" id="PF01399">
    <property type="entry name" value="PCI"/>
    <property type="match status" value="1"/>
</dbReference>
<dbReference type="InterPro" id="IPR000717">
    <property type="entry name" value="PCI_dom"/>
</dbReference>
<dbReference type="InterPro" id="IPR036388">
    <property type="entry name" value="WH-like_DNA-bd_sf"/>
</dbReference>
<feature type="domain" description="PCI" evidence="1">
    <location>
        <begin position="177"/>
        <end position="367"/>
    </location>
</feature>
<dbReference type="GO" id="GO:0006368">
    <property type="term" value="P:transcription elongation by RNA polymerase II"/>
    <property type="evidence" value="ECO:0007669"/>
    <property type="project" value="TreeGrafter"/>
</dbReference>
<reference evidence="2" key="1">
    <citation type="submission" date="2021-01" db="EMBL/GenBank/DDBJ databases">
        <authorList>
            <person name="Corre E."/>
            <person name="Pelletier E."/>
            <person name="Niang G."/>
            <person name="Scheremetjew M."/>
            <person name="Finn R."/>
            <person name="Kale V."/>
            <person name="Holt S."/>
            <person name="Cochrane G."/>
            <person name="Meng A."/>
            <person name="Brown T."/>
            <person name="Cohen L."/>
        </authorList>
    </citation>
    <scope>NUCLEOTIDE SEQUENCE</scope>
    <source>
        <strain evidence="2">CCMP 2712</strain>
    </source>
</reference>
<dbReference type="GO" id="GO:0003690">
    <property type="term" value="F:double-stranded DNA binding"/>
    <property type="evidence" value="ECO:0007669"/>
    <property type="project" value="InterPro"/>
</dbReference>
<accession>A0A7S4PPN5</accession>
<proteinExistence type="predicted"/>
<dbReference type="GO" id="GO:0000973">
    <property type="term" value="P:post-transcriptional tethering of RNA polymerase II gene DNA at nuclear periphery"/>
    <property type="evidence" value="ECO:0007669"/>
    <property type="project" value="TreeGrafter"/>
</dbReference>
<evidence type="ECO:0000259" key="1">
    <source>
        <dbReference type="PROSITE" id="PS50250"/>
    </source>
</evidence>
<dbReference type="GO" id="GO:0070390">
    <property type="term" value="C:transcription export complex 2"/>
    <property type="evidence" value="ECO:0007669"/>
    <property type="project" value="TreeGrafter"/>
</dbReference>
<dbReference type="GO" id="GO:0003723">
    <property type="term" value="F:RNA binding"/>
    <property type="evidence" value="ECO:0007669"/>
    <property type="project" value="InterPro"/>
</dbReference>
<evidence type="ECO:0000313" key="2">
    <source>
        <dbReference type="EMBL" id="CAE2341519.1"/>
    </source>
</evidence>
<dbReference type="InterPro" id="IPR045114">
    <property type="entry name" value="Csn12-like"/>
</dbReference>
<dbReference type="PANTHER" id="PTHR12732:SF0">
    <property type="entry name" value="PCI DOMAIN-CONTAINING PROTEIN 2"/>
    <property type="match status" value="1"/>
</dbReference>
<dbReference type="EMBL" id="HBKN01050674">
    <property type="protein sequence ID" value="CAE2341519.1"/>
    <property type="molecule type" value="Transcribed_RNA"/>
</dbReference>
<dbReference type="AlphaFoldDB" id="A0A7S4PPN5"/>
<dbReference type="Gene3D" id="1.10.10.10">
    <property type="entry name" value="Winged helix-like DNA-binding domain superfamily/Winged helix DNA-binding domain"/>
    <property type="match status" value="1"/>
</dbReference>
<dbReference type="PANTHER" id="PTHR12732">
    <property type="entry name" value="UNCHARACTERIZED PROTEASOME COMPONENT REGION PCI-CONTAINING"/>
    <property type="match status" value="1"/>
</dbReference>
<sequence length="377" mass="43760">MELVGEFDRLAARRDGFGISKMLSNFCPPNRPRDSESTDPDKVAFLKTHALSHWLESTGMIADAYSSREKSVRHLVNFLQADSDYLLPVLRQFLRHLFVLATKADKTRKKDSEETFTMKCNKFLSQLWPNIVNDDERNYACIPLYIVGWKCAHHLNATTVVSRWRLPSVTMQLSDEVVYRYWQGLVEFKSNHWKAAEEHLSFAFLSMPAKYYKQRRCTLWRLIPAKLALCLETKHAIGSEKLFRDFKMMELGEISKAFIQGNVRVFEKNLRDHEDLYVKKEIYLPLTKLRMLLYRNLLKRAHLVIQRVRGTSSRILLADICQVVNAGGWNVDEEELECILSLLIKSGKVKGKLDPTRGAIMFPTEKSPFPRLIDRMG</sequence>
<organism evidence="2">
    <name type="scientific">Guillardia theta</name>
    <name type="common">Cryptophyte</name>
    <name type="synonym">Cryptomonas phi</name>
    <dbReference type="NCBI Taxonomy" id="55529"/>
    <lineage>
        <taxon>Eukaryota</taxon>
        <taxon>Cryptophyceae</taxon>
        <taxon>Pyrenomonadales</taxon>
        <taxon>Geminigeraceae</taxon>
        <taxon>Guillardia</taxon>
    </lineage>
</organism>
<name>A0A7S4PPN5_GUITH</name>
<gene>
    <name evidence="2" type="ORF">GTHE00462_LOCUS39515</name>
</gene>
<protein>
    <recommendedName>
        <fullName evidence="1">PCI domain-containing protein</fullName>
    </recommendedName>
</protein>
<dbReference type="SMART" id="SM00753">
    <property type="entry name" value="PAM"/>
    <property type="match status" value="1"/>
</dbReference>
<dbReference type="PROSITE" id="PS50250">
    <property type="entry name" value="PCI"/>
    <property type="match status" value="1"/>
</dbReference>
<dbReference type="GO" id="GO:0016973">
    <property type="term" value="P:poly(A)+ mRNA export from nucleus"/>
    <property type="evidence" value="ECO:0007669"/>
    <property type="project" value="TreeGrafter"/>
</dbReference>